<comment type="caution">
    <text evidence="3">The sequence shown here is derived from an EMBL/GenBank/DDBJ whole genome shotgun (WGS) entry which is preliminary data.</text>
</comment>
<dbReference type="SUPFAM" id="SSF52266">
    <property type="entry name" value="SGNH hydrolase"/>
    <property type="match status" value="1"/>
</dbReference>
<dbReference type="PANTHER" id="PTHR30383">
    <property type="entry name" value="THIOESTERASE 1/PROTEASE 1/LYSOPHOSPHOLIPASE L1"/>
    <property type="match status" value="1"/>
</dbReference>
<sequence>MNSSKTIWITVSTISLVATLLLISGFIYAVKDIVAPAASENASEAKHEAKTQEPMGNKSEITVAAIGDSLAKGTGDDTGDGFVRRAVTLLQERDGVKVRLLNNLAINGLTTDRLLSKLDEKGVQYVLKRSDIILLSIGGNDLFRAEQTNHSRNMQDITLRIPSKEEILKVSDTASLRLQTILGRIHQINPGAKIIYVGLYNPFADLKQMREVGNEAVTDWNYRAAKMTSKDNNIMIIPTFDLFQENIKSYLSSDHFHPNGDGYEQIAERIIQGIQ</sequence>
<dbReference type="PANTHER" id="PTHR30383:SF27">
    <property type="entry name" value="SPORE GERMINATION LIPASE LIPC"/>
    <property type="match status" value="1"/>
</dbReference>
<keyword evidence="1" id="KW-0472">Membrane</keyword>
<accession>A0ABS4H003</accession>
<evidence type="ECO:0000256" key="1">
    <source>
        <dbReference type="SAM" id="Phobius"/>
    </source>
</evidence>
<name>A0ABS4H003_9BACL</name>
<reference evidence="3 4" key="1">
    <citation type="submission" date="2021-03" db="EMBL/GenBank/DDBJ databases">
        <title>Genomic Encyclopedia of Type Strains, Phase IV (KMG-IV): sequencing the most valuable type-strain genomes for metagenomic binning, comparative biology and taxonomic classification.</title>
        <authorList>
            <person name="Goeker M."/>
        </authorList>
    </citation>
    <scope>NUCLEOTIDE SEQUENCE [LARGE SCALE GENOMIC DNA]</scope>
    <source>
        <strain evidence="3 4">DSM 23491</strain>
    </source>
</reference>
<keyword evidence="4" id="KW-1185">Reference proteome</keyword>
<dbReference type="InterPro" id="IPR013830">
    <property type="entry name" value="SGNH_hydro"/>
</dbReference>
<dbReference type="RefSeq" id="WP_209845463.1">
    <property type="nucleotide sequence ID" value="NZ_CBCRVE010000001.1"/>
</dbReference>
<feature type="transmembrane region" description="Helical" evidence="1">
    <location>
        <begin position="7"/>
        <end position="30"/>
    </location>
</feature>
<proteinExistence type="predicted"/>
<dbReference type="Gene3D" id="3.40.50.1110">
    <property type="entry name" value="SGNH hydrolase"/>
    <property type="match status" value="1"/>
</dbReference>
<evidence type="ECO:0000313" key="4">
    <source>
        <dbReference type="Proteomes" id="UP001519273"/>
    </source>
</evidence>
<dbReference type="EMBL" id="JAGGKP010000001">
    <property type="protein sequence ID" value="MBP1935849.1"/>
    <property type="molecule type" value="Genomic_DNA"/>
</dbReference>
<organism evidence="3 4">
    <name type="scientific">Paenibacillus sediminis</name>
    <dbReference type="NCBI Taxonomy" id="664909"/>
    <lineage>
        <taxon>Bacteria</taxon>
        <taxon>Bacillati</taxon>
        <taxon>Bacillota</taxon>
        <taxon>Bacilli</taxon>
        <taxon>Bacillales</taxon>
        <taxon>Paenibacillaceae</taxon>
        <taxon>Paenibacillus</taxon>
    </lineage>
</organism>
<dbReference type="InterPro" id="IPR036514">
    <property type="entry name" value="SGNH_hydro_sf"/>
</dbReference>
<evidence type="ECO:0000313" key="3">
    <source>
        <dbReference type="EMBL" id="MBP1935849.1"/>
    </source>
</evidence>
<keyword evidence="1" id="KW-1133">Transmembrane helix</keyword>
<dbReference type="Pfam" id="PF13472">
    <property type="entry name" value="Lipase_GDSL_2"/>
    <property type="match status" value="1"/>
</dbReference>
<gene>
    <name evidence="3" type="ORF">J2Z20_000710</name>
</gene>
<protein>
    <submittedName>
        <fullName evidence="3">Lysophospholipase L1-like esterase</fullName>
    </submittedName>
</protein>
<keyword evidence="1" id="KW-0812">Transmembrane</keyword>
<dbReference type="Proteomes" id="UP001519273">
    <property type="component" value="Unassembled WGS sequence"/>
</dbReference>
<feature type="domain" description="SGNH hydrolase-type esterase" evidence="2">
    <location>
        <begin position="65"/>
        <end position="264"/>
    </location>
</feature>
<evidence type="ECO:0000259" key="2">
    <source>
        <dbReference type="Pfam" id="PF13472"/>
    </source>
</evidence>
<dbReference type="InterPro" id="IPR051532">
    <property type="entry name" value="Ester_Hydrolysis_Enzymes"/>
</dbReference>